<dbReference type="InterPro" id="IPR001289">
    <property type="entry name" value="NFYA"/>
</dbReference>
<dbReference type="GO" id="GO:0016602">
    <property type="term" value="C:CCAAT-binding factor complex"/>
    <property type="evidence" value="ECO:0007669"/>
    <property type="project" value="InterPro"/>
</dbReference>
<keyword evidence="6 7" id="KW-0539">Nucleus</keyword>
<keyword evidence="3 7" id="KW-0238">DNA-binding</keyword>
<dbReference type="PROSITE" id="PS51152">
    <property type="entry name" value="NFYA_HAP2_2"/>
    <property type="match status" value="1"/>
</dbReference>
<evidence type="ECO:0000256" key="1">
    <source>
        <dbReference type="ARBA" id="ARBA00004123"/>
    </source>
</evidence>
<keyword evidence="5 7" id="KW-0804">Transcription</keyword>
<dbReference type="GO" id="GO:0003677">
    <property type="term" value="F:DNA binding"/>
    <property type="evidence" value="ECO:0007669"/>
    <property type="project" value="UniProtKB-KW"/>
</dbReference>
<evidence type="ECO:0000256" key="5">
    <source>
        <dbReference type="ARBA" id="ARBA00023163"/>
    </source>
</evidence>
<dbReference type="Proteomes" id="UP000694843">
    <property type="component" value="Unplaced"/>
</dbReference>
<evidence type="ECO:0000256" key="3">
    <source>
        <dbReference type="ARBA" id="ARBA00023125"/>
    </source>
</evidence>
<dbReference type="SMART" id="SM00521">
    <property type="entry name" value="CBF"/>
    <property type="match status" value="1"/>
</dbReference>
<dbReference type="KEGG" id="hazt:108675077"/>
<evidence type="ECO:0000256" key="7">
    <source>
        <dbReference type="RuleBase" id="RU367155"/>
    </source>
</evidence>
<keyword evidence="4" id="KW-0010">Activator</keyword>
<dbReference type="Gene3D" id="6.10.250.2430">
    <property type="match status" value="1"/>
</dbReference>
<accession>A0A8B7P0D5</accession>
<evidence type="ECO:0000256" key="2">
    <source>
        <dbReference type="ARBA" id="ARBA00023015"/>
    </source>
</evidence>
<organism evidence="8 10">
    <name type="scientific">Hyalella azteca</name>
    <name type="common">Amphipod</name>
    <dbReference type="NCBI Taxonomy" id="294128"/>
    <lineage>
        <taxon>Eukaryota</taxon>
        <taxon>Metazoa</taxon>
        <taxon>Ecdysozoa</taxon>
        <taxon>Arthropoda</taxon>
        <taxon>Crustacea</taxon>
        <taxon>Multicrustacea</taxon>
        <taxon>Malacostraca</taxon>
        <taxon>Eumalacostraca</taxon>
        <taxon>Peracarida</taxon>
        <taxon>Amphipoda</taxon>
        <taxon>Senticaudata</taxon>
        <taxon>Talitrida</taxon>
        <taxon>Talitroidea</taxon>
        <taxon>Hyalellidae</taxon>
        <taxon>Hyalella</taxon>
    </lineage>
</organism>
<dbReference type="RefSeq" id="XP_018018551.1">
    <property type="nucleotide sequence ID" value="XM_018163062.2"/>
</dbReference>
<dbReference type="PANTHER" id="PTHR12632">
    <property type="entry name" value="TRANSCRIPTION FACTOR NF-Y ALPHA-RELATED"/>
    <property type="match status" value="1"/>
</dbReference>
<comment type="similarity">
    <text evidence="7">Belongs to the NFYA/HAP2 subunit family.</text>
</comment>
<comment type="function">
    <text evidence="7">Component of the sequence-specific heterotrimeric transcription factor (NF-Y) which specifically recognizes a 5'-CCAAT-3' box motif found in the promoters of its target genes.</text>
</comment>
<dbReference type="OMA" id="VQMIRVS"/>
<dbReference type="PROSITE" id="PS00686">
    <property type="entry name" value="NFYA_HAP2_1"/>
    <property type="match status" value="1"/>
</dbReference>
<dbReference type="GeneID" id="108675077"/>
<comment type="subunit">
    <text evidence="7">Heterotrimer.</text>
</comment>
<keyword evidence="8" id="KW-1185">Reference proteome</keyword>
<proteinExistence type="inferred from homology"/>
<dbReference type="GO" id="GO:0003700">
    <property type="term" value="F:DNA-binding transcription factor activity"/>
    <property type="evidence" value="ECO:0007669"/>
    <property type="project" value="UniProtKB-UniRule"/>
</dbReference>
<dbReference type="AlphaFoldDB" id="A0A8B7P0D5"/>
<dbReference type="CTD" id="39091"/>
<reference evidence="9 10" key="1">
    <citation type="submission" date="2025-04" db="UniProtKB">
        <authorList>
            <consortium name="RefSeq"/>
        </authorList>
    </citation>
    <scope>IDENTIFICATION</scope>
    <source>
        <tissue evidence="9 10">Whole organism</tissue>
    </source>
</reference>
<evidence type="ECO:0000313" key="9">
    <source>
        <dbReference type="RefSeq" id="XP_018018550.1"/>
    </source>
</evidence>
<evidence type="ECO:0000313" key="8">
    <source>
        <dbReference type="Proteomes" id="UP000694843"/>
    </source>
</evidence>
<dbReference type="RefSeq" id="XP_018018550.1">
    <property type="nucleotide sequence ID" value="XM_018163061.2"/>
</dbReference>
<evidence type="ECO:0000256" key="6">
    <source>
        <dbReference type="ARBA" id="ARBA00023242"/>
    </source>
</evidence>
<dbReference type="Pfam" id="PF02045">
    <property type="entry name" value="CBFB_NFYA"/>
    <property type="match status" value="1"/>
</dbReference>
<name>A0A8B7P0D5_HYAAZ</name>
<evidence type="ECO:0000313" key="10">
    <source>
        <dbReference type="RefSeq" id="XP_018018551.1"/>
    </source>
</evidence>
<sequence length="297" mass="31725">MQAVQQAGGQMAHIIQTANGQLMLQTLTNAAPAPIQVTNAQHPQLQQIQVVPISGLQGGGGQLVLQTNGAATQQAAQILQTTDGQTLLYPVQIDSQGNIIQQQPQPGSIIQLTTAPPQQQPQQSVAQVPATASSPPHIATSPVSAAAQVAAPQQATQVPVQHGTQVVTHSQGALPANVLMVNNGAATVPQIQRVPITGATEVVEEEPLYVNAKQYHRILKRRQARAKLESDGRIPKERRKYLHESRHRHAMNRVRGEGGRFDKGTSPERQMLDNLSGIGLQVSSEMELLTNSVNGHA</sequence>
<comment type="subcellular location">
    <subcellularLocation>
        <location evidence="1 7">Nucleus</location>
    </subcellularLocation>
</comment>
<dbReference type="PRINTS" id="PR00616">
    <property type="entry name" value="CCAATSUBUNTB"/>
</dbReference>
<dbReference type="OrthoDB" id="1097733at2759"/>
<keyword evidence="2 7" id="KW-0805">Transcription regulation</keyword>
<gene>
    <name evidence="9 10" type="primary">LOC108675077</name>
</gene>
<evidence type="ECO:0000256" key="4">
    <source>
        <dbReference type="ARBA" id="ARBA00023159"/>
    </source>
</evidence>
<dbReference type="InterPro" id="IPR018362">
    <property type="entry name" value="CCAAT-binding_factor_CS"/>
</dbReference>
<protein>
    <recommendedName>
        <fullName evidence="7">Nuclear transcription factor Y subunit</fullName>
    </recommendedName>
</protein>